<reference evidence="1 2" key="1">
    <citation type="submission" date="2017-02" db="EMBL/GenBank/DDBJ databases">
        <authorList>
            <person name="Peterson S.W."/>
        </authorList>
    </citation>
    <scope>NUCLEOTIDE SEQUENCE [LARGE SCALE GENOMIC DNA]</scope>
    <source>
        <strain evidence="1 2">DSM 25262</strain>
    </source>
</reference>
<keyword evidence="2" id="KW-1185">Reference proteome</keyword>
<evidence type="ECO:0000313" key="2">
    <source>
        <dbReference type="Proteomes" id="UP000190961"/>
    </source>
</evidence>
<protein>
    <submittedName>
        <fullName evidence="1">Uncharacterized protein</fullName>
    </submittedName>
</protein>
<dbReference type="OrthoDB" id="840155at2"/>
<evidence type="ECO:0000313" key="1">
    <source>
        <dbReference type="EMBL" id="SKC40429.1"/>
    </source>
</evidence>
<organism evidence="1 2">
    <name type="scientific">Ohtaekwangia koreensis</name>
    <dbReference type="NCBI Taxonomy" id="688867"/>
    <lineage>
        <taxon>Bacteria</taxon>
        <taxon>Pseudomonadati</taxon>
        <taxon>Bacteroidota</taxon>
        <taxon>Cytophagia</taxon>
        <taxon>Cytophagales</taxon>
        <taxon>Fulvivirgaceae</taxon>
        <taxon>Ohtaekwangia</taxon>
    </lineage>
</organism>
<proteinExistence type="predicted"/>
<dbReference type="AlphaFoldDB" id="A0A1T5IMS4"/>
<dbReference type="STRING" id="688867.SAMN05660236_0185"/>
<accession>A0A1T5IMS4</accession>
<dbReference type="Proteomes" id="UP000190961">
    <property type="component" value="Unassembled WGS sequence"/>
</dbReference>
<dbReference type="EMBL" id="FUZU01000001">
    <property type="protein sequence ID" value="SKC40429.1"/>
    <property type="molecule type" value="Genomic_DNA"/>
</dbReference>
<gene>
    <name evidence="1" type="ORF">SAMN05660236_0185</name>
</gene>
<dbReference type="RefSeq" id="WP_079684834.1">
    <property type="nucleotide sequence ID" value="NZ_FUZU01000001.1"/>
</dbReference>
<sequence>MKVAEIKSEIQKLVEVQNDPDILNNVYEILEKAQKEAEIKATMTARALKAEEDIKEGRVYTMDEFRDFIKGYIKQKR</sequence>
<name>A0A1T5IMS4_9BACT</name>